<name>A0A133UK79_9EURY</name>
<dbReference type="Pfam" id="PF04250">
    <property type="entry name" value="DUF429"/>
    <property type="match status" value="1"/>
</dbReference>
<sequence length="184" mass="20338">MKTLGIDLAGKSENPSGVAVQEGRHIKTEISKTDEEIIDVCRSQNPKVIAIDAPLSLPKKGNLREADSELIGKGHRVLPPTLGGMRLLTERGIRLADALSKLEFEVIEVHPRTSGEILFGSESRDDWISKLRKGGWNLSSEFSEHEIDSIVAALTGFLYLEERTEEVGEKEGEIIIPKNRLKIS</sequence>
<dbReference type="InterPro" id="IPR007362">
    <property type="entry name" value="DUF429"/>
</dbReference>
<dbReference type="EMBL" id="LHXO01000048">
    <property type="protein sequence ID" value="KXA94618.1"/>
    <property type="molecule type" value="Genomic_DNA"/>
</dbReference>
<reference evidence="1 2" key="1">
    <citation type="journal article" date="2016" name="Sci. Rep.">
        <title>Metabolic traits of an uncultured archaeal lineage -MSBL1- from brine pools of the Red Sea.</title>
        <authorList>
            <person name="Mwirichia R."/>
            <person name="Alam I."/>
            <person name="Rashid M."/>
            <person name="Vinu M."/>
            <person name="Ba-Alawi W."/>
            <person name="Anthony Kamau A."/>
            <person name="Kamanda Ngugi D."/>
            <person name="Goker M."/>
            <person name="Klenk H.P."/>
            <person name="Bajic V."/>
            <person name="Stingl U."/>
        </authorList>
    </citation>
    <scope>NUCLEOTIDE SEQUENCE [LARGE SCALE GENOMIC DNA]</scope>
    <source>
        <strain evidence="1">SCGC-AAA259E19</strain>
    </source>
</reference>
<dbReference type="PATRIC" id="fig|1698264.3.peg.1450"/>
<dbReference type="Proteomes" id="UP000070284">
    <property type="component" value="Unassembled WGS sequence"/>
</dbReference>
<gene>
    <name evidence="1" type="ORF">AKJ65_03940</name>
</gene>
<dbReference type="AlphaFoldDB" id="A0A133UK79"/>
<comment type="caution">
    <text evidence="1">The sequence shown here is derived from an EMBL/GenBank/DDBJ whole genome shotgun (WGS) entry which is preliminary data.</text>
</comment>
<keyword evidence="2" id="KW-1185">Reference proteome</keyword>
<organism evidence="1 2">
    <name type="scientific">candidate division MSBL1 archaeon SCGC-AAA259E19</name>
    <dbReference type="NCBI Taxonomy" id="1698264"/>
    <lineage>
        <taxon>Archaea</taxon>
        <taxon>Methanobacteriati</taxon>
        <taxon>Methanobacteriota</taxon>
        <taxon>candidate division MSBL1</taxon>
    </lineage>
</organism>
<accession>A0A133UK79</accession>
<protein>
    <submittedName>
        <fullName evidence="1">Uncharacterized protein</fullName>
    </submittedName>
</protein>
<evidence type="ECO:0000313" key="2">
    <source>
        <dbReference type="Proteomes" id="UP000070284"/>
    </source>
</evidence>
<proteinExistence type="predicted"/>
<evidence type="ECO:0000313" key="1">
    <source>
        <dbReference type="EMBL" id="KXA94618.1"/>
    </source>
</evidence>